<sequence>MLLKNKESPTLIKIIQWEAMVMKGKKGLTWMMILLLSISLLIVGCGGNKPAEAPKNNQQGPIVLKLGHVLNESSPFHKGAVEFAKKVETKSNGKLKIEVYPSAQLGNDRTLAEGLQLGTVDMSVSGTATVTGFVPRLQVFDLPFIFRDAEHAYKVLDGPIGSEVLKDFEAKGIVGLAFWENGFRHVTNSKKIIKKPEDVKGMKIRVQEIPLHVSFWKQLGADPTPMAWTEVYTALQQGTVDGQENPVQTIYTQKIYEVQKYISMTGHVYAPAVIMMSKKTYDKLPADLQKIVVEAARETATYERNYIKELEDKAIKELPGLGMQVEMNPDKEAFKAAVQPVYKEYGEKLKVTDLIQRILDTK</sequence>
<dbReference type="NCBIfam" id="NF037995">
    <property type="entry name" value="TRAP_S1"/>
    <property type="match status" value="1"/>
</dbReference>
<dbReference type="InterPro" id="IPR038404">
    <property type="entry name" value="TRAP_DctP_sf"/>
</dbReference>
<dbReference type="SUPFAM" id="SSF53850">
    <property type="entry name" value="Periplasmic binding protein-like II"/>
    <property type="match status" value="1"/>
</dbReference>
<protein>
    <submittedName>
        <fullName evidence="2">DctP family TRAP transporter solute-binding subunit</fullName>
    </submittedName>
</protein>
<dbReference type="AlphaFoldDB" id="A0A7G6E2N6"/>
<gene>
    <name evidence="2" type="ORF">BR63_08445</name>
</gene>
<dbReference type="PIRSF" id="PIRSF006470">
    <property type="entry name" value="DctB"/>
    <property type="match status" value="1"/>
</dbReference>
<dbReference type="Pfam" id="PF03480">
    <property type="entry name" value="DctP"/>
    <property type="match status" value="1"/>
</dbReference>
<evidence type="ECO:0000313" key="3">
    <source>
        <dbReference type="Proteomes" id="UP000515847"/>
    </source>
</evidence>
<dbReference type="OrthoDB" id="9815946at2"/>
<dbReference type="Gene3D" id="3.40.190.170">
    <property type="entry name" value="Bacterial extracellular solute-binding protein, family 7"/>
    <property type="match status" value="1"/>
</dbReference>
<dbReference type="PANTHER" id="PTHR33376:SF2">
    <property type="entry name" value="DICARBOXYLATE-BINDING PERIPLASMIC PROTEIN"/>
    <property type="match status" value="1"/>
</dbReference>
<dbReference type="PANTHER" id="PTHR33376">
    <property type="match status" value="1"/>
</dbReference>
<keyword evidence="1" id="KW-0732">Signal</keyword>
<dbReference type="RefSeq" id="WP_051965785.1">
    <property type="nucleotide sequence ID" value="NZ_CP045798.1"/>
</dbReference>
<evidence type="ECO:0000313" key="2">
    <source>
        <dbReference type="EMBL" id="QNB46340.1"/>
    </source>
</evidence>
<evidence type="ECO:0000256" key="1">
    <source>
        <dbReference type="ARBA" id="ARBA00022729"/>
    </source>
</evidence>
<organism evidence="2 3">
    <name type="scientific">Thermanaerosceptrum fracticalcis</name>
    <dbReference type="NCBI Taxonomy" id="1712410"/>
    <lineage>
        <taxon>Bacteria</taxon>
        <taxon>Bacillati</taxon>
        <taxon>Bacillota</taxon>
        <taxon>Clostridia</taxon>
        <taxon>Eubacteriales</taxon>
        <taxon>Peptococcaceae</taxon>
        <taxon>Thermanaerosceptrum</taxon>
    </lineage>
</organism>
<dbReference type="EMBL" id="CP045798">
    <property type="protein sequence ID" value="QNB46340.1"/>
    <property type="molecule type" value="Genomic_DNA"/>
</dbReference>
<dbReference type="GO" id="GO:0030288">
    <property type="term" value="C:outer membrane-bounded periplasmic space"/>
    <property type="evidence" value="ECO:0007669"/>
    <property type="project" value="InterPro"/>
</dbReference>
<dbReference type="InterPro" id="IPR004682">
    <property type="entry name" value="TRAP_DctP"/>
</dbReference>
<reference evidence="2 3" key="1">
    <citation type="journal article" date="2019" name="Front. Microbiol.">
        <title>Thermoanaerosceptrum fracticalcis gen. nov. sp. nov., a Novel Fumarate-Fermenting Microorganism From a Deep Fractured Carbonate Aquifer of the US Great Basin.</title>
        <authorList>
            <person name="Hamilton-Brehm S.D."/>
            <person name="Stewart L.E."/>
            <person name="Zavarin M."/>
            <person name="Caldwell M."/>
            <person name="Lawson P.A."/>
            <person name="Onstott T.C."/>
            <person name="Grzymski J."/>
            <person name="Neveux I."/>
            <person name="Lollar B.S."/>
            <person name="Russell C.E."/>
            <person name="Moser D.P."/>
        </authorList>
    </citation>
    <scope>NUCLEOTIDE SEQUENCE [LARGE SCALE GENOMIC DNA]</scope>
    <source>
        <strain evidence="2 3">DRI-13</strain>
    </source>
</reference>
<dbReference type="GO" id="GO:0055085">
    <property type="term" value="P:transmembrane transport"/>
    <property type="evidence" value="ECO:0007669"/>
    <property type="project" value="InterPro"/>
</dbReference>
<dbReference type="CDD" id="cd13675">
    <property type="entry name" value="PBP2_TRAP_SBP_like_5"/>
    <property type="match status" value="1"/>
</dbReference>
<dbReference type="NCBIfam" id="TIGR00787">
    <property type="entry name" value="dctP"/>
    <property type="match status" value="1"/>
</dbReference>
<dbReference type="KEGG" id="tfr:BR63_08445"/>
<proteinExistence type="predicted"/>
<dbReference type="InterPro" id="IPR018389">
    <property type="entry name" value="DctP_fam"/>
</dbReference>
<dbReference type="GO" id="GO:0030246">
    <property type="term" value="F:carbohydrate binding"/>
    <property type="evidence" value="ECO:0007669"/>
    <property type="project" value="TreeGrafter"/>
</dbReference>
<dbReference type="Proteomes" id="UP000515847">
    <property type="component" value="Chromosome"/>
</dbReference>
<accession>A0A7G6E2N6</accession>
<keyword evidence="3" id="KW-1185">Reference proteome</keyword>
<name>A0A7G6E2N6_THEFR</name>